<sequence>RKSRWKETADQLEIAPSVSEKDDFFLKIWTEQQVDVQEPPTASARVAPVTTADNIVGGEVKAKLCINK</sequence>
<dbReference type="EMBL" id="CAJOBH010039284">
    <property type="protein sequence ID" value="CAF4319658.1"/>
    <property type="molecule type" value="Genomic_DNA"/>
</dbReference>
<evidence type="ECO:0000313" key="1">
    <source>
        <dbReference type="EMBL" id="CAF4319658.1"/>
    </source>
</evidence>
<proteinExistence type="predicted"/>
<gene>
    <name evidence="1" type="ORF">BYL167_LOCUS28231</name>
    <name evidence="2" type="ORF">GIL414_LOCUS32208</name>
</gene>
<evidence type="ECO:0000313" key="2">
    <source>
        <dbReference type="EMBL" id="CAF4446198.1"/>
    </source>
</evidence>
<dbReference type="EMBL" id="CAJOBJ010067658">
    <property type="protein sequence ID" value="CAF4446198.1"/>
    <property type="molecule type" value="Genomic_DNA"/>
</dbReference>
<reference evidence="2" key="1">
    <citation type="submission" date="2021-02" db="EMBL/GenBank/DDBJ databases">
        <authorList>
            <person name="Nowell W R."/>
        </authorList>
    </citation>
    <scope>NUCLEOTIDE SEQUENCE</scope>
</reference>
<dbReference type="Proteomes" id="UP000681720">
    <property type="component" value="Unassembled WGS sequence"/>
</dbReference>
<protein>
    <submittedName>
        <fullName evidence="2">Uncharacterized protein</fullName>
    </submittedName>
</protein>
<accession>A0A8S2WKX5</accession>
<name>A0A8S2WKX5_9BILA</name>
<comment type="caution">
    <text evidence="2">The sequence shown here is derived from an EMBL/GenBank/DDBJ whole genome shotgun (WGS) entry which is preliminary data.</text>
</comment>
<dbReference type="AlphaFoldDB" id="A0A8S2WKX5"/>
<dbReference type="Proteomes" id="UP000681967">
    <property type="component" value="Unassembled WGS sequence"/>
</dbReference>
<feature type="non-terminal residue" evidence="2">
    <location>
        <position position="1"/>
    </location>
</feature>
<evidence type="ECO:0000313" key="3">
    <source>
        <dbReference type="Proteomes" id="UP000681720"/>
    </source>
</evidence>
<organism evidence="2 3">
    <name type="scientific">Rotaria magnacalcarata</name>
    <dbReference type="NCBI Taxonomy" id="392030"/>
    <lineage>
        <taxon>Eukaryota</taxon>
        <taxon>Metazoa</taxon>
        <taxon>Spiralia</taxon>
        <taxon>Gnathifera</taxon>
        <taxon>Rotifera</taxon>
        <taxon>Eurotatoria</taxon>
        <taxon>Bdelloidea</taxon>
        <taxon>Philodinida</taxon>
        <taxon>Philodinidae</taxon>
        <taxon>Rotaria</taxon>
    </lineage>
</organism>